<proteinExistence type="predicted"/>
<evidence type="ECO:0000256" key="1">
    <source>
        <dbReference type="SAM" id="MobiDB-lite"/>
    </source>
</evidence>
<dbReference type="PANTHER" id="PTHR23279">
    <property type="entry name" value="DEFECTIVE PROBOSCIS EXTENSION RESPONSE DPR -RELATED"/>
    <property type="match status" value="1"/>
</dbReference>
<dbReference type="Gene3D" id="2.60.40.10">
    <property type="entry name" value="Immunoglobulins"/>
    <property type="match status" value="1"/>
</dbReference>
<reference evidence="3 4" key="1">
    <citation type="submission" date="2023-02" db="EMBL/GenBank/DDBJ databases">
        <title>LHISI_Scaffold_Assembly.</title>
        <authorList>
            <person name="Stuart O.P."/>
            <person name="Cleave R."/>
            <person name="Magrath M.J.L."/>
            <person name="Mikheyev A.S."/>
        </authorList>
    </citation>
    <scope>NUCLEOTIDE SEQUENCE [LARGE SCALE GENOMIC DNA]</scope>
    <source>
        <strain evidence="3">Daus_M_001</strain>
        <tissue evidence="3">Leg muscle</tissue>
    </source>
</reference>
<organism evidence="3 4">
    <name type="scientific">Dryococelus australis</name>
    <dbReference type="NCBI Taxonomy" id="614101"/>
    <lineage>
        <taxon>Eukaryota</taxon>
        <taxon>Metazoa</taxon>
        <taxon>Ecdysozoa</taxon>
        <taxon>Arthropoda</taxon>
        <taxon>Hexapoda</taxon>
        <taxon>Insecta</taxon>
        <taxon>Pterygota</taxon>
        <taxon>Neoptera</taxon>
        <taxon>Polyneoptera</taxon>
        <taxon>Phasmatodea</taxon>
        <taxon>Verophasmatodea</taxon>
        <taxon>Anareolatae</taxon>
        <taxon>Phasmatidae</taxon>
        <taxon>Eurycanthinae</taxon>
        <taxon>Dryococelus</taxon>
    </lineage>
</organism>
<feature type="transmembrane region" description="Helical" evidence="2">
    <location>
        <begin position="227"/>
        <end position="250"/>
    </location>
</feature>
<keyword evidence="2" id="KW-0472">Membrane</keyword>
<evidence type="ECO:0008006" key="5">
    <source>
        <dbReference type="Google" id="ProtNLM"/>
    </source>
</evidence>
<dbReference type="PANTHER" id="PTHR23279:SF36">
    <property type="entry name" value="DEFECTIVE PROBOSCIS EXTENSION RESPONSE 9, ISOFORM A"/>
    <property type="match status" value="1"/>
</dbReference>
<dbReference type="InterPro" id="IPR013783">
    <property type="entry name" value="Ig-like_fold"/>
</dbReference>
<dbReference type="EMBL" id="JARBHB010000009">
    <property type="protein sequence ID" value="KAJ8876086.1"/>
    <property type="molecule type" value="Genomic_DNA"/>
</dbReference>
<protein>
    <recommendedName>
        <fullName evidence="5">Ig-like domain-containing protein</fullName>
    </recommendedName>
</protein>
<comment type="caution">
    <text evidence="3">The sequence shown here is derived from an EMBL/GenBank/DDBJ whole genome shotgun (WGS) entry which is preliminary data.</text>
</comment>
<sequence length="254" mass="27050">MEQRRNACAGETGDPRGNPLAIEPGSPTCESTAGTTGPGKREPPRKPARQSASSGTRSHMRKCESGPAGDLTRFAMIGGEQANRSATAGPGLPALNGERYPNILLASNGIVLPCEIAVRAASPCLTWSAQKDIAPAGNSLDYSASRAGPYFDKVASKNVTALLGKTAYLNCRVKNLGNKTMSRFWLTCSSLLLTCSSLLLNRSSLLLNRCSLLLNRSSLLLNRSSLLLNRSSLLLNRSSLLLLLLILLLAQLRT</sequence>
<evidence type="ECO:0000256" key="2">
    <source>
        <dbReference type="SAM" id="Phobius"/>
    </source>
</evidence>
<dbReference type="InterPro" id="IPR037448">
    <property type="entry name" value="Zig-8"/>
</dbReference>
<keyword evidence="4" id="KW-1185">Reference proteome</keyword>
<dbReference type="Proteomes" id="UP001159363">
    <property type="component" value="Chromosome 8"/>
</dbReference>
<accession>A0ABQ9GVN4</accession>
<feature type="region of interest" description="Disordered" evidence="1">
    <location>
        <begin position="1"/>
        <end position="71"/>
    </location>
</feature>
<keyword evidence="2" id="KW-1133">Transmembrane helix</keyword>
<name>A0ABQ9GVN4_9NEOP</name>
<gene>
    <name evidence="3" type="ORF">PR048_023995</name>
</gene>
<evidence type="ECO:0000313" key="3">
    <source>
        <dbReference type="EMBL" id="KAJ8876086.1"/>
    </source>
</evidence>
<keyword evidence="2" id="KW-0812">Transmembrane</keyword>
<evidence type="ECO:0000313" key="4">
    <source>
        <dbReference type="Proteomes" id="UP001159363"/>
    </source>
</evidence>